<keyword evidence="1" id="KW-1133">Transmembrane helix</keyword>
<dbReference type="AlphaFoldDB" id="A0A5J5F091"/>
<evidence type="ECO:0000256" key="2">
    <source>
        <dbReference type="SAM" id="SignalP"/>
    </source>
</evidence>
<dbReference type="EMBL" id="VXIS01000060">
    <property type="protein sequence ID" value="KAA8909215.1"/>
    <property type="molecule type" value="Genomic_DNA"/>
</dbReference>
<comment type="caution">
    <text evidence="3">The sequence shown here is derived from an EMBL/GenBank/DDBJ whole genome shotgun (WGS) entry which is preliminary data.</text>
</comment>
<keyword evidence="2" id="KW-0732">Signal</keyword>
<protein>
    <submittedName>
        <fullName evidence="3">Uncharacterized protein</fullName>
    </submittedName>
</protein>
<proteinExistence type="predicted"/>
<evidence type="ECO:0000313" key="3">
    <source>
        <dbReference type="EMBL" id="KAA8909215.1"/>
    </source>
</evidence>
<keyword evidence="1" id="KW-0812">Transmembrane</keyword>
<dbReference type="Proteomes" id="UP000326924">
    <property type="component" value="Unassembled WGS sequence"/>
</dbReference>
<feature type="signal peptide" evidence="2">
    <location>
        <begin position="1"/>
        <end position="21"/>
    </location>
</feature>
<keyword evidence="4" id="KW-1185">Reference proteome</keyword>
<feature type="transmembrane region" description="Helical" evidence="1">
    <location>
        <begin position="45"/>
        <end position="72"/>
    </location>
</feature>
<keyword evidence="1" id="KW-0472">Membrane</keyword>
<accession>A0A5J5F091</accession>
<feature type="chain" id="PRO_5023903812" evidence="2">
    <location>
        <begin position="22"/>
        <end position="75"/>
    </location>
</feature>
<dbReference type="InParanoid" id="A0A5J5F091"/>
<gene>
    <name evidence="3" type="ORF">FN846DRAFT_943260</name>
</gene>
<organism evidence="3 4">
    <name type="scientific">Sphaerosporella brunnea</name>
    <dbReference type="NCBI Taxonomy" id="1250544"/>
    <lineage>
        <taxon>Eukaryota</taxon>
        <taxon>Fungi</taxon>
        <taxon>Dikarya</taxon>
        <taxon>Ascomycota</taxon>
        <taxon>Pezizomycotina</taxon>
        <taxon>Pezizomycetes</taxon>
        <taxon>Pezizales</taxon>
        <taxon>Pyronemataceae</taxon>
        <taxon>Sphaerosporella</taxon>
    </lineage>
</organism>
<reference evidence="3 4" key="1">
    <citation type="submission" date="2019-09" db="EMBL/GenBank/DDBJ databases">
        <title>Draft genome of the ectomycorrhizal ascomycete Sphaerosporella brunnea.</title>
        <authorList>
            <consortium name="DOE Joint Genome Institute"/>
            <person name="Benucci G.M."/>
            <person name="Marozzi G."/>
            <person name="Antonielli L."/>
            <person name="Sanchez S."/>
            <person name="Marco P."/>
            <person name="Wang X."/>
            <person name="Falini L.B."/>
            <person name="Barry K."/>
            <person name="Haridas S."/>
            <person name="Lipzen A."/>
            <person name="Labutti K."/>
            <person name="Grigoriev I.V."/>
            <person name="Murat C."/>
            <person name="Martin F."/>
            <person name="Albertini E."/>
            <person name="Donnini D."/>
            <person name="Bonito G."/>
        </authorList>
    </citation>
    <scope>NUCLEOTIDE SEQUENCE [LARGE SCALE GENOMIC DNA]</scope>
    <source>
        <strain evidence="3 4">Sb_GMNB300</strain>
    </source>
</reference>
<name>A0A5J5F091_9PEZI</name>
<evidence type="ECO:0000313" key="4">
    <source>
        <dbReference type="Proteomes" id="UP000326924"/>
    </source>
</evidence>
<sequence length="75" mass="9314">MYFLFLSFFLFFFFLHFVVKCFRSASGASWWNIIWDFCTFSIRYFLSIILFCVFFLWMLCCDVFCEAGFWFWTFG</sequence>
<evidence type="ECO:0000256" key="1">
    <source>
        <dbReference type="SAM" id="Phobius"/>
    </source>
</evidence>